<dbReference type="InterPro" id="IPR035924">
    <property type="entry name" value="FlaG-like_sf"/>
</dbReference>
<dbReference type="PANTHER" id="PTHR37166:SF1">
    <property type="entry name" value="PROTEIN FLAG"/>
    <property type="match status" value="1"/>
</dbReference>
<evidence type="ECO:0000313" key="2">
    <source>
        <dbReference type="Proteomes" id="UP000193006"/>
    </source>
</evidence>
<dbReference type="SUPFAM" id="SSF160214">
    <property type="entry name" value="FlaG-like"/>
    <property type="match status" value="1"/>
</dbReference>
<dbReference type="STRING" id="199441.BkAM31D_20795"/>
<dbReference type="Proteomes" id="UP000193006">
    <property type="component" value="Chromosome"/>
</dbReference>
<organism evidence="1 2">
    <name type="scientific">Halalkalibacter krulwichiae</name>
    <dbReference type="NCBI Taxonomy" id="199441"/>
    <lineage>
        <taxon>Bacteria</taxon>
        <taxon>Bacillati</taxon>
        <taxon>Bacillota</taxon>
        <taxon>Bacilli</taxon>
        <taxon>Bacillales</taxon>
        <taxon>Bacillaceae</taxon>
        <taxon>Halalkalibacter</taxon>
    </lineage>
</organism>
<protein>
    <submittedName>
        <fullName evidence="1">Flagellar protein FlaG</fullName>
    </submittedName>
</protein>
<keyword evidence="1" id="KW-0969">Cilium</keyword>
<reference evidence="1 2" key="1">
    <citation type="submission" date="2017-04" db="EMBL/GenBank/DDBJ databases">
        <title>Bacillus krulwichiae AM31D Genome sequencing and assembly.</title>
        <authorList>
            <person name="Krulwich T.A."/>
            <person name="Anastor L."/>
            <person name="Ehrlich R."/>
            <person name="Ehrlich G.D."/>
            <person name="Janto B."/>
        </authorList>
    </citation>
    <scope>NUCLEOTIDE SEQUENCE [LARGE SCALE GENOMIC DNA]</scope>
    <source>
        <strain evidence="1 2">AM31D</strain>
    </source>
</reference>
<accession>A0A1X9MF49</accession>
<dbReference type="AlphaFoldDB" id="A0A1X9MF49"/>
<proteinExistence type="predicted"/>
<keyword evidence="1" id="KW-0282">Flagellum</keyword>
<keyword evidence="2" id="KW-1185">Reference proteome</keyword>
<dbReference type="KEGG" id="bkw:BkAM31D_20795"/>
<dbReference type="PANTHER" id="PTHR37166">
    <property type="entry name" value="PROTEIN FLAG"/>
    <property type="match status" value="1"/>
</dbReference>
<keyword evidence="1" id="KW-0966">Cell projection</keyword>
<dbReference type="EMBL" id="CP020814">
    <property type="protein sequence ID" value="ARK32079.1"/>
    <property type="molecule type" value="Genomic_DNA"/>
</dbReference>
<dbReference type="Pfam" id="PF03646">
    <property type="entry name" value="FlaG"/>
    <property type="match status" value="1"/>
</dbReference>
<dbReference type="InterPro" id="IPR005186">
    <property type="entry name" value="FlaG"/>
</dbReference>
<evidence type="ECO:0000313" key="1">
    <source>
        <dbReference type="EMBL" id="ARK32079.1"/>
    </source>
</evidence>
<gene>
    <name evidence="1" type="ORF">BkAM31D_20795</name>
</gene>
<name>A0A1X9MF49_9BACI</name>
<sequence length="118" mass="13654">MDVKSTSVTSSLDIQAVKSETQNRLQIQVEQKEIENPNEYPQFPSKEALRRQVESMNELLKSNMTSVKFNMHDELNRSYIQLVSKDNDEIIREIPSEEFLNMVASMLKHAGLLIDKKI</sequence>
<dbReference type="Gene3D" id="3.30.160.170">
    <property type="entry name" value="FlaG-like"/>
    <property type="match status" value="1"/>
</dbReference>
<dbReference type="RefSeq" id="WP_066160534.1">
    <property type="nucleotide sequence ID" value="NZ_CP020814.1"/>
</dbReference>